<feature type="region of interest" description="Disordered" evidence="2">
    <location>
        <begin position="217"/>
        <end position="264"/>
    </location>
</feature>
<keyword evidence="4" id="KW-1185">Reference proteome</keyword>
<dbReference type="AlphaFoldDB" id="A0A8J6CBN4"/>
<dbReference type="Proteomes" id="UP000751190">
    <property type="component" value="Unassembled WGS sequence"/>
</dbReference>
<accession>A0A8J6CBN4</accession>
<feature type="region of interest" description="Disordered" evidence="2">
    <location>
        <begin position="464"/>
        <end position="518"/>
    </location>
</feature>
<keyword evidence="1" id="KW-0175">Coiled coil</keyword>
<reference evidence="3" key="1">
    <citation type="submission" date="2021-05" db="EMBL/GenBank/DDBJ databases">
        <title>The genome of the haptophyte Pavlova lutheri (Diacronema luteri, Pavlovales) - a model for lipid biosynthesis in eukaryotic algae.</title>
        <authorList>
            <person name="Hulatt C.J."/>
            <person name="Posewitz M.C."/>
        </authorList>
    </citation>
    <scope>NUCLEOTIDE SEQUENCE</scope>
    <source>
        <strain evidence="3">NIVA-4/92</strain>
    </source>
</reference>
<comment type="caution">
    <text evidence="3">The sequence shown here is derived from an EMBL/GenBank/DDBJ whole genome shotgun (WGS) entry which is preliminary data.</text>
</comment>
<name>A0A8J6CBN4_DIALT</name>
<dbReference type="EMBL" id="JAGTXO010000014">
    <property type="protein sequence ID" value="KAG8463880.1"/>
    <property type="molecule type" value="Genomic_DNA"/>
</dbReference>
<evidence type="ECO:0000313" key="4">
    <source>
        <dbReference type="Proteomes" id="UP000751190"/>
    </source>
</evidence>
<feature type="coiled-coil region" evidence="1">
    <location>
        <begin position="66"/>
        <end position="118"/>
    </location>
</feature>
<gene>
    <name evidence="3" type="ORF">KFE25_000048</name>
</gene>
<feature type="compositionally biased region" description="Low complexity" evidence="2">
    <location>
        <begin position="465"/>
        <end position="485"/>
    </location>
</feature>
<organism evidence="3 4">
    <name type="scientific">Diacronema lutheri</name>
    <name type="common">Unicellular marine alga</name>
    <name type="synonym">Monochrysis lutheri</name>
    <dbReference type="NCBI Taxonomy" id="2081491"/>
    <lineage>
        <taxon>Eukaryota</taxon>
        <taxon>Haptista</taxon>
        <taxon>Haptophyta</taxon>
        <taxon>Pavlovophyceae</taxon>
        <taxon>Pavlovales</taxon>
        <taxon>Pavlovaceae</taxon>
        <taxon>Diacronema</taxon>
    </lineage>
</organism>
<protein>
    <submittedName>
        <fullName evidence="3">Uncharacterized protein</fullName>
    </submittedName>
</protein>
<evidence type="ECO:0000313" key="3">
    <source>
        <dbReference type="EMBL" id="KAG8463880.1"/>
    </source>
</evidence>
<sequence>MYAEWVDVVDDSGERNAADESPVEIALEALGTPLGPPAPADDAFFVMAGVTTSAHRRERLACRAQLENLKVLRQRQISAMHALERQVEDVESTRQDLYAEARAKHDALQRELAEHIADILLQVDAEEAEMLAPIRAQLDVARAAIAELERAESTLSAALRIGGADEFERAAQMARASAARAAAGVRPEPRARAPRARARFGSGELLARVRLVGSDAGGLALEPRGDEPLDGARTAGDDAVRYTSPEPERRPSAERWRRRTSTEPPAACASRFAPIWLAPRARALADLPPVTAAAAAAAAAAARHTASAACATAASYECAAGGTLHESPSPLLDHLARYRAASAALPQPVDVVTQRVIHTPPARQLRSEAQSAIALHELRALSGRAETLYEWAVHEAVGAEQRRAAEAAAAEAAVAAAADERDAPLRCYAPRSPIIPPRAAGAPRACGLLFAADAQRERWVGGVGSPARWASGGSAGGWRESASGWRESMGESRSSPMADGDGDGFSSPGGRGAGAMSSADEYADALLRQLRELEERVASQP</sequence>
<evidence type="ECO:0000256" key="2">
    <source>
        <dbReference type="SAM" id="MobiDB-lite"/>
    </source>
</evidence>
<evidence type="ECO:0000256" key="1">
    <source>
        <dbReference type="SAM" id="Coils"/>
    </source>
</evidence>
<proteinExistence type="predicted"/>
<dbReference type="OrthoDB" id="10650102at2759"/>
<feature type="compositionally biased region" description="Basic and acidic residues" evidence="2">
    <location>
        <begin position="235"/>
        <end position="255"/>
    </location>
</feature>